<dbReference type="SUPFAM" id="SSF46894">
    <property type="entry name" value="C-terminal effector domain of the bipartite response regulators"/>
    <property type="match status" value="1"/>
</dbReference>
<dbReference type="InterPro" id="IPR016032">
    <property type="entry name" value="Sig_transdc_resp-reg_C-effctor"/>
</dbReference>
<dbReference type="Pfam" id="PF13191">
    <property type="entry name" value="AAA_16"/>
    <property type="match status" value="1"/>
</dbReference>
<dbReference type="Pfam" id="PF00196">
    <property type="entry name" value="GerE"/>
    <property type="match status" value="1"/>
</dbReference>
<dbReference type="SMART" id="SM00421">
    <property type="entry name" value="HTH_LUXR"/>
    <property type="match status" value="1"/>
</dbReference>
<keyword evidence="5" id="KW-1185">Reference proteome</keyword>
<evidence type="ECO:0000313" key="4">
    <source>
        <dbReference type="EMBL" id="MEV4288433.1"/>
    </source>
</evidence>
<name>A0ABV3H7C7_9ACTN</name>
<evidence type="ECO:0000259" key="3">
    <source>
        <dbReference type="PROSITE" id="PS50043"/>
    </source>
</evidence>
<accession>A0ABV3H7C7</accession>
<dbReference type="RefSeq" id="WP_364453277.1">
    <property type="nucleotide sequence ID" value="NZ_JBFARM010000007.1"/>
</dbReference>
<dbReference type="PRINTS" id="PR00038">
    <property type="entry name" value="HTHLUXR"/>
</dbReference>
<sequence>MLHGRQTELARIDQLLDGPGGALVVRGEAGIGKTAHLEYAARRTSGRVLRVTGVESEAELPFAALHLLLRPVLDGVTALPPQQADALLGALGLGEATQGDRFLVGLATLSLLVELSKEEPLVCLVDDAQWLDSESADALVFAARRLHAEPVVVLFAAREDGGTFPGSGLPELWLGKLDADAAAQLLAEQAADLPLAVRDQLVTEAQGNPLALIELPRMLGPEQRAGAFTPLTFSLAPVTVTDKVLAGFRNRIAELPAATRFCLLAAALDDRGELKALTGALDRLGASVTDFAEAERAGLVQVSTSCVVFRHPLVRTAVLLACDIAARMAAHRALAEAVDDDRRAWHLAAVTLQPDEGVAGELESLALRALQRGGQATVSAAYARAAELSADPADAVRRWTAAAGAAAEAGLSRRAAELVAAAQRQAGSSALDKSVLAELTRVRAQLAFEADRPLEAVRLLQEGAETADPATMLSLLGLAGFYAWTSAPHPDQLVLARRTEELTPDGDGLAGAVHAINRGFRTMLEGDTTPVPAFPVSLGELVAVPFEVRMVITFHAFVRAEREEMLAGAAALVEECRAQGRLGRLPQAMTLLTIAQLTDGRHRSARATVAEGLSLAADAGQPFWRGYLEGVQAWLYGVAGMEEEWAACTAEALRHADNRSWLPAGTWAEYGRVILDLGLGRHNAVLDRLDRATEGTSRHAFIWGYAWPDYVEAAVRAGTPRRADEVLRRYAAWAEGVGQPGPLAVLHRARALLAPDERAEDLYERALAVHGQHEHPFDQARTRLVYGEWLRRHRRRSEARIQLEAALEAFDRLDAAPWSARAAAELRAAGASPARRAKAGDLLAALTPQELQVVRLAVTGASNREIGAQLFLSPRTVAYHLYKAFPKLGVSSRGELAALGLMT</sequence>
<dbReference type="PANTHER" id="PTHR16305">
    <property type="entry name" value="TESTICULAR SOLUBLE ADENYLYL CYCLASE"/>
    <property type="match status" value="1"/>
</dbReference>
<dbReference type="PROSITE" id="PS50043">
    <property type="entry name" value="HTH_LUXR_2"/>
    <property type="match status" value="1"/>
</dbReference>
<dbReference type="InterPro" id="IPR000792">
    <property type="entry name" value="Tscrpt_reg_LuxR_C"/>
</dbReference>
<dbReference type="InterPro" id="IPR027417">
    <property type="entry name" value="P-loop_NTPase"/>
</dbReference>
<comment type="caution">
    <text evidence="4">The sequence shown here is derived from an EMBL/GenBank/DDBJ whole genome shotgun (WGS) entry which is preliminary data.</text>
</comment>
<evidence type="ECO:0000256" key="1">
    <source>
        <dbReference type="ARBA" id="ARBA00022741"/>
    </source>
</evidence>
<proteinExistence type="predicted"/>
<keyword evidence="1" id="KW-0547">Nucleotide-binding</keyword>
<dbReference type="EMBL" id="JBFARM010000007">
    <property type="protein sequence ID" value="MEV4288433.1"/>
    <property type="molecule type" value="Genomic_DNA"/>
</dbReference>
<gene>
    <name evidence="4" type="ORF">AB0K40_23210</name>
</gene>
<dbReference type="InterPro" id="IPR036388">
    <property type="entry name" value="WH-like_DNA-bd_sf"/>
</dbReference>
<dbReference type="Gene3D" id="1.10.10.10">
    <property type="entry name" value="Winged helix-like DNA-binding domain superfamily/Winged helix DNA-binding domain"/>
    <property type="match status" value="1"/>
</dbReference>
<dbReference type="CDD" id="cd06170">
    <property type="entry name" value="LuxR_C_like"/>
    <property type="match status" value="1"/>
</dbReference>
<organism evidence="4 5">
    <name type="scientific">Nonomuraea bangladeshensis</name>
    <dbReference type="NCBI Taxonomy" id="404385"/>
    <lineage>
        <taxon>Bacteria</taxon>
        <taxon>Bacillati</taxon>
        <taxon>Actinomycetota</taxon>
        <taxon>Actinomycetes</taxon>
        <taxon>Streptosporangiales</taxon>
        <taxon>Streptosporangiaceae</taxon>
        <taxon>Nonomuraea</taxon>
    </lineage>
</organism>
<evidence type="ECO:0000256" key="2">
    <source>
        <dbReference type="ARBA" id="ARBA00022840"/>
    </source>
</evidence>
<protein>
    <submittedName>
        <fullName evidence="4">AAA family ATPase</fullName>
    </submittedName>
</protein>
<dbReference type="Proteomes" id="UP001552427">
    <property type="component" value="Unassembled WGS sequence"/>
</dbReference>
<dbReference type="InterPro" id="IPR041664">
    <property type="entry name" value="AAA_16"/>
</dbReference>
<dbReference type="SUPFAM" id="SSF52540">
    <property type="entry name" value="P-loop containing nucleoside triphosphate hydrolases"/>
    <property type="match status" value="1"/>
</dbReference>
<evidence type="ECO:0000313" key="5">
    <source>
        <dbReference type="Proteomes" id="UP001552427"/>
    </source>
</evidence>
<keyword evidence="2" id="KW-0067">ATP-binding</keyword>
<dbReference type="PANTHER" id="PTHR16305:SF35">
    <property type="entry name" value="TRANSCRIPTIONAL ACTIVATOR DOMAIN"/>
    <property type="match status" value="1"/>
</dbReference>
<reference evidence="4 5" key="1">
    <citation type="submission" date="2024-06" db="EMBL/GenBank/DDBJ databases">
        <title>The Natural Products Discovery Center: Release of the First 8490 Sequenced Strains for Exploring Actinobacteria Biosynthetic Diversity.</title>
        <authorList>
            <person name="Kalkreuter E."/>
            <person name="Kautsar S.A."/>
            <person name="Yang D."/>
            <person name="Bader C.D."/>
            <person name="Teijaro C.N."/>
            <person name="Fluegel L."/>
            <person name="Davis C.M."/>
            <person name="Simpson J.R."/>
            <person name="Lauterbach L."/>
            <person name="Steele A.D."/>
            <person name="Gui C."/>
            <person name="Meng S."/>
            <person name="Li G."/>
            <person name="Viehrig K."/>
            <person name="Ye F."/>
            <person name="Su P."/>
            <person name="Kiefer A.F."/>
            <person name="Nichols A."/>
            <person name="Cepeda A.J."/>
            <person name="Yan W."/>
            <person name="Fan B."/>
            <person name="Jiang Y."/>
            <person name="Adhikari A."/>
            <person name="Zheng C.-J."/>
            <person name="Schuster L."/>
            <person name="Cowan T.M."/>
            <person name="Smanski M.J."/>
            <person name="Chevrette M.G."/>
            <person name="De Carvalho L.P.S."/>
            <person name="Shen B."/>
        </authorList>
    </citation>
    <scope>NUCLEOTIDE SEQUENCE [LARGE SCALE GENOMIC DNA]</scope>
    <source>
        <strain evidence="4 5">NPDC049574</strain>
    </source>
</reference>
<feature type="domain" description="HTH luxR-type" evidence="3">
    <location>
        <begin position="839"/>
        <end position="903"/>
    </location>
</feature>